<evidence type="ECO:0000313" key="2">
    <source>
        <dbReference type="EMBL" id="KAG7471633.1"/>
    </source>
</evidence>
<protein>
    <submittedName>
        <fullName evidence="2">Uncharacterized protein</fullName>
    </submittedName>
</protein>
<dbReference type="AlphaFoldDB" id="A0AAV6PMG6"/>
<feature type="compositionally biased region" description="Basic and acidic residues" evidence="1">
    <location>
        <begin position="1"/>
        <end position="13"/>
    </location>
</feature>
<feature type="region of interest" description="Disordered" evidence="1">
    <location>
        <begin position="1"/>
        <end position="29"/>
    </location>
</feature>
<proteinExistence type="predicted"/>
<evidence type="ECO:0000313" key="3">
    <source>
        <dbReference type="Proteomes" id="UP000693946"/>
    </source>
</evidence>
<accession>A0AAV6PMG6</accession>
<sequence>MKNEEEEMRKGDLDSCLFTSEDTESPSSDVYGAERLIHSGLEMPMFSRRTMELLFTKCIAEVFPPVMQVIKGQTMSIINGHLLNVKSHLIVETISHEILRTVIPQVLGHGSAGRRYIYVTEGDILHSLGYSLDMGIREVLRLTGQQHCVSISKLKQLIVVEV</sequence>
<evidence type="ECO:0000256" key="1">
    <source>
        <dbReference type="SAM" id="MobiDB-lite"/>
    </source>
</evidence>
<feature type="non-terminal residue" evidence="2">
    <location>
        <position position="162"/>
    </location>
</feature>
<gene>
    <name evidence="2" type="ORF">JOB18_016821</name>
</gene>
<name>A0AAV6PMG6_SOLSE</name>
<reference evidence="2 3" key="1">
    <citation type="journal article" date="2021" name="Sci. Rep.">
        <title>Chromosome anchoring in Senegalese sole (Solea senegalensis) reveals sex-associated markers and genome rearrangements in flatfish.</title>
        <authorList>
            <person name="Guerrero-Cozar I."/>
            <person name="Gomez-Garrido J."/>
            <person name="Berbel C."/>
            <person name="Martinez-Blanch J.F."/>
            <person name="Alioto T."/>
            <person name="Claros M.G."/>
            <person name="Gagnaire P.A."/>
            <person name="Manchado M."/>
        </authorList>
    </citation>
    <scope>NUCLEOTIDE SEQUENCE [LARGE SCALE GENOMIC DNA]</scope>
    <source>
        <strain evidence="2">Sse05_10M</strain>
    </source>
</reference>
<organism evidence="2 3">
    <name type="scientific">Solea senegalensis</name>
    <name type="common">Senegalese sole</name>
    <dbReference type="NCBI Taxonomy" id="28829"/>
    <lineage>
        <taxon>Eukaryota</taxon>
        <taxon>Metazoa</taxon>
        <taxon>Chordata</taxon>
        <taxon>Craniata</taxon>
        <taxon>Vertebrata</taxon>
        <taxon>Euteleostomi</taxon>
        <taxon>Actinopterygii</taxon>
        <taxon>Neopterygii</taxon>
        <taxon>Teleostei</taxon>
        <taxon>Neoteleostei</taxon>
        <taxon>Acanthomorphata</taxon>
        <taxon>Carangaria</taxon>
        <taxon>Pleuronectiformes</taxon>
        <taxon>Pleuronectoidei</taxon>
        <taxon>Soleidae</taxon>
        <taxon>Solea</taxon>
    </lineage>
</organism>
<comment type="caution">
    <text evidence="2">The sequence shown here is derived from an EMBL/GenBank/DDBJ whole genome shotgun (WGS) entry which is preliminary data.</text>
</comment>
<dbReference type="Proteomes" id="UP000693946">
    <property type="component" value="Unassembled WGS sequence"/>
</dbReference>
<keyword evidence="3" id="KW-1185">Reference proteome</keyword>
<feature type="compositionally biased region" description="Polar residues" evidence="1">
    <location>
        <begin position="17"/>
        <end position="28"/>
    </location>
</feature>
<dbReference type="EMBL" id="JAGKHQ010000173">
    <property type="protein sequence ID" value="KAG7471633.1"/>
    <property type="molecule type" value="Genomic_DNA"/>
</dbReference>